<sequence length="129" mass="14305">MAHGFAFDDHKVESYCSSCTHQRYSSIIYPTISPQDAGHSSPLYSVVLESLPIQPATIGEKIPPIKTKVRSCTILPNFVGLTFQVYDGKNFAPVHITEEMVGYKLGEFAPYVNLPQPPTLSARTVERMC</sequence>
<dbReference type="Proteomes" id="UP001221413">
    <property type="component" value="Unassembled WGS sequence"/>
</dbReference>
<keyword evidence="6" id="KW-1185">Reference proteome</keyword>
<comment type="caution">
    <text evidence="5">The sequence shown here is derived from an EMBL/GenBank/DDBJ whole genome shotgun (WGS) entry which is preliminary data.</text>
</comment>
<dbReference type="InterPro" id="IPR023575">
    <property type="entry name" value="Ribosomal_uS19_SF"/>
</dbReference>
<dbReference type="Pfam" id="PF00203">
    <property type="entry name" value="Ribosomal_S19"/>
    <property type="match status" value="1"/>
</dbReference>
<dbReference type="Gene3D" id="3.30.860.10">
    <property type="entry name" value="30s Ribosomal Protein S19, Chain A"/>
    <property type="match status" value="1"/>
</dbReference>
<organism evidence="5 6">
    <name type="scientific">Drechslerella dactyloides</name>
    <name type="common">Nematode-trapping fungus</name>
    <name type="synonym">Arthrobotrys dactyloides</name>
    <dbReference type="NCBI Taxonomy" id="74499"/>
    <lineage>
        <taxon>Eukaryota</taxon>
        <taxon>Fungi</taxon>
        <taxon>Dikarya</taxon>
        <taxon>Ascomycota</taxon>
        <taxon>Pezizomycotina</taxon>
        <taxon>Orbiliomycetes</taxon>
        <taxon>Orbiliales</taxon>
        <taxon>Orbiliaceae</taxon>
        <taxon>Drechslerella</taxon>
    </lineage>
</organism>
<dbReference type="GO" id="GO:0000028">
    <property type="term" value="P:ribosomal small subunit assembly"/>
    <property type="evidence" value="ECO:0007669"/>
    <property type="project" value="TreeGrafter"/>
</dbReference>
<protein>
    <submittedName>
        <fullName evidence="5">30S ribosomal protein S19</fullName>
    </submittedName>
</protein>
<comment type="similarity">
    <text evidence="1 4">Belongs to the universal ribosomal protein uS19 family.</text>
</comment>
<evidence type="ECO:0000256" key="2">
    <source>
        <dbReference type="ARBA" id="ARBA00022980"/>
    </source>
</evidence>
<evidence type="ECO:0000256" key="3">
    <source>
        <dbReference type="ARBA" id="ARBA00023274"/>
    </source>
</evidence>
<evidence type="ECO:0000256" key="4">
    <source>
        <dbReference type="RuleBase" id="RU003485"/>
    </source>
</evidence>
<gene>
    <name evidence="5" type="ORF">Dda_1118</name>
</gene>
<keyword evidence="2 4" id="KW-0689">Ribosomal protein</keyword>
<accession>A0AAD6J795</accession>
<dbReference type="GO" id="GO:0005763">
    <property type="term" value="C:mitochondrial small ribosomal subunit"/>
    <property type="evidence" value="ECO:0007669"/>
    <property type="project" value="TreeGrafter"/>
</dbReference>
<dbReference type="SUPFAM" id="SSF54570">
    <property type="entry name" value="Ribosomal protein S19"/>
    <property type="match status" value="1"/>
</dbReference>
<dbReference type="AlphaFoldDB" id="A0AAD6J795"/>
<dbReference type="EMBL" id="JAQGDS010000001">
    <property type="protein sequence ID" value="KAJ6264964.1"/>
    <property type="molecule type" value="Genomic_DNA"/>
</dbReference>
<evidence type="ECO:0000313" key="5">
    <source>
        <dbReference type="EMBL" id="KAJ6264964.1"/>
    </source>
</evidence>
<dbReference type="PANTHER" id="PTHR11880">
    <property type="entry name" value="RIBOSOMAL PROTEIN S19P FAMILY MEMBER"/>
    <property type="match status" value="1"/>
</dbReference>
<keyword evidence="3 4" id="KW-0687">Ribonucleoprotein</keyword>
<proteinExistence type="inferred from homology"/>
<dbReference type="InterPro" id="IPR002222">
    <property type="entry name" value="Ribosomal_uS19"/>
</dbReference>
<dbReference type="GO" id="GO:0006412">
    <property type="term" value="P:translation"/>
    <property type="evidence" value="ECO:0007669"/>
    <property type="project" value="InterPro"/>
</dbReference>
<reference evidence="5" key="1">
    <citation type="submission" date="2023-01" db="EMBL/GenBank/DDBJ databases">
        <title>The chitinases involved in constricting ring structure development in the nematode-trapping fungus Drechslerella dactyloides.</title>
        <authorList>
            <person name="Wang R."/>
            <person name="Zhang L."/>
            <person name="Tang P."/>
            <person name="Li S."/>
            <person name="Liang L."/>
        </authorList>
    </citation>
    <scope>NUCLEOTIDE SEQUENCE</scope>
    <source>
        <strain evidence="5">YMF1.00031</strain>
    </source>
</reference>
<dbReference type="GO" id="GO:0003735">
    <property type="term" value="F:structural constituent of ribosome"/>
    <property type="evidence" value="ECO:0007669"/>
    <property type="project" value="InterPro"/>
</dbReference>
<dbReference type="HAMAP" id="MF_00531">
    <property type="entry name" value="Ribosomal_uS19"/>
    <property type="match status" value="1"/>
</dbReference>
<dbReference type="PRINTS" id="PR00975">
    <property type="entry name" value="RIBOSOMALS19"/>
</dbReference>
<evidence type="ECO:0000256" key="1">
    <source>
        <dbReference type="ARBA" id="ARBA00007345"/>
    </source>
</evidence>
<dbReference type="PANTHER" id="PTHR11880:SF8">
    <property type="entry name" value="SMALL RIBOSOMAL SUBUNIT PROTEIN US19M"/>
    <property type="match status" value="1"/>
</dbReference>
<evidence type="ECO:0000313" key="6">
    <source>
        <dbReference type="Proteomes" id="UP001221413"/>
    </source>
</evidence>
<name>A0AAD6J795_DREDA</name>